<comment type="caution">
    <text evidence="1">The sequence shown here is derived from an EMBL/GenBank/DDBJ whole genome shotgun (WGS) entry which is preliminary data.</text>
</comment>
<evidence type="ECO:0000313" key="1">
    <source>
        <dbReference type="EMBL" id="KKL44586.1"/>
    </source>
</evidence>
<sequence>LDIDMGYILNDILSNSAKSSGFYWVKYGGAITPVLRNDIKDSFENCGTNHMIGATEQTIDNITAMFPAKPEFSIEAMDKVMKIFAGATGLPFLFFNSEKDTGSIFEENSSAMIQVNAKKREIFSKLKYYVLKLVEMRWGIVCDDVFPNIPEVKKEEDYKEFIIESRVSDNKNNKKPELIKNTRN</sequence>
<proteinExistence type="predicted"/>
<reference evidence="1" key="1">
    <citation type="journal article" date="2015" name="Nature">
        <title>Complex archaea that bridge the gap between prokaryotes and eukaryotes.</title>
        <authorList>
            <person name="Spang A."/>
            <person name="Saw J.H."/>
            <person name="Jorgensen S.L."/>
            <person name="Zaremba-Niedzwiedzka K."/>
            <person name="Martijn J."/>
            <person name="Lind A.E."/>
            <person name="van Eijk R."/>
            <person name="Schleper C."/>
            <person name="Guy L."/>
            <person name="Ettema T.J."/>
        </authorList>
    </citation>
    <scope>NUCLEOTIDE SEQUENCE</scope>
</reference>
<gene>
    <name evidence="1" type="ORF">LCGC14_2364170</name>
</gene>
<dbReference type="AlphaFoldDB" id="A0A0F9CT14"/>
<name>A0A0F9CT14_9ZZZZ</name>
<accession>A0A0F9CT14</accession>
<organism evidence="1">
    <name type="scientific">marine sediment metagenome</name>
    <dbReference type="NCBI Taxonomy" id="412755"/>
    <lineage>
        <taxon>unclassified sequences</taxon>
        <taxon>metagenomes</taxon>
        <taxon>ecological metagenomes</taxon>
    </lineage>
</organism>
<protein>
    <submittedName>
        <fullName evidence="1">Uncharacterized protein</fullName>
    </submittedName>
</protein>
<feature type="non-terminal residue" evidence="1">
    <location>
        <position position="1"/>
    </location>
</feature>
<dbReference type="EMBL" id="LAZR01034703">
    <property type="protein sequence ID" value="KKL44586.1"/>
    <property type="molecule type" value="Genomic_DNA"/>
</dbReference>